<dbReference type="Gene3D" id="3.40.50.720">
    <property type="entry name" value="NAD(P)-binding Rossmann-like Domain"/>
    <property type="match status" value="1"/>
</dbReference>
<accession>A0ABV8ZKB1</accession>
<dbReference type="Proteomes" id="UP001596003">
    <property type="component" value="Unassembled WGS sequence"/>
</dbReference>
<feature type="domain" description="NAD(P)-binding" evidence="1">
    <location>
        <begin position="7"/>
        <end position="147"/>
    </location>
</feature>
<dbReference type="Pfam" id="PF11066">
    <property type="entry name" value="DUF2867"/>
    <property type="match status" value="1"/>
</dbReference>
<name>A0ABV8ZKB1_9FLAO</name>
<evidence type="ECO:0000259" key="1">
    <source>
        <dbReference type="Pfam" id="PF13460"/>
    </source>
</evidence>
<reference evidence="3" key="1">
    <citation type="journal article" date="2019" name="Int. J. Syst. Evol. Microbiol.">
        <title>The Global Catalogue of Microorganisms (GCM) 10K type strain sequencing project: providing services to taxonomists for standard genome sequencing and annotation.</title>
        <authorList>
            <consortium name="The Broad Institute Genomics Platform"/>
            <consortium name="The Broad Institute Genome Sequencing Center for Infectious Disease"/>
            <person name="Wu L."/>
            <person name="Ma J."/>
        </authorList>
    </citation>
    <scope>NUCLEOTIDE SEQUENCE [LARGE SCALE GENOMIC DNA]</scope>
    <source>
        <strain evidence="3">NBRC 103627</strain>
    </source>
</reference>
<evidence type="ECO:0000313" key="3">
    <source>
        <dbReference type="Proteomes" id="UP001596003"/>
    </source>
</evidence>
<evidence type="ECO:0000313" key="2">
    <source>
        <dbReference type="EMBL" id="MFC4479781.1"/>
    </source>
</evidence>
<proteinExistence type="predicted"/>
<dbReference type="PANTHER" id="PTHR12126:SF11">
    <property type="entry name" value="NADH DEHYDROGENASE [UBIQUINONE] 1 ALPHA SUBCOMPLEX SUBUNIT 9, MITOCHONDRIAL"/>
    <property type="match status" value="1"/>
</dbReference>
<dbReference type="EMBL" id="JBHSFY010000017">
    <property type="protein sequence ID" value="MFC4479781.1"/>
    <property type="molecule type" value="Genomic_DNA"/>
</dbReference>
<dbReference type="SUPFAM" id="SSF51735">
    <property type="entry name" value="NAD(P)-binding Rossmann-fold domains"/>
    <property type="match status" value="1"/>
</dbReference>
<keyword evidence="3" id="KW-1185">Reference proteome</keyword>
<dbReference type="InterPro" id="IPR016040">
    <property type="entry name" value="NAD(P)-bd_dom"/>
</dbReference>
<dbReference type="InterPro" id="IPR021295">
    <property type="entry name" value="DUF2867"/>
</dbReference>
<dbReference type="InterPro" id="IPR051207">
    <property type="entry name" value="ComplexI_NDUFA9_subunit"/>
</dbReference>
<sequence>MKILLTGATGYIGKRLLPLLLDHGNEVICCVRDKNRFYFPEQFENKIQVIEADFLDPESLKSIPDDIDAAYYLIHSMSGASNYDQLESISAHYFIEKINQTNAKQIIYLSGIVNDKSLSKHLSSRKAVEDILKTAALPLTVLRAGIIVGSGSASFEIIRDLVDKLPLMITPKWLNTKCQPIAISDVLEFLIRSLLNPAVYGESFDIGGPDILTYKEMLLEFARAKKLRRYIYTVPVMTPKLSSYWLYFVTSTSFKLASALVSSMKVEVICRDNRINSLLGVTPITYRQALERALKKISDDDIISSWKDSRVSGQFKGNVSQYLKVPKKGCYIDRRKRAVINREYTIARIWSIGGETGWYYADWLWELRGFIDKVFGGVGTRRGRTHKTQIHAGDALDFWRVVYADKKKGKLVLYAEMKLPGEAWLEFKIINNTLYQAATFKPHGLMGRLYWYAVLPFHGFIFDGMLKKLI</sequence>
<organism evidence="2 3">
    <name type="scientific">Flavobacterium chungangensis</name>
    <dbReference type="NCBI Taxonomy" id="2708132"/>
    <lineage>
        <taxon>Bacteria</taxon>
        <taxon>Pseudomonadati</taxon>
        <taxon>Bacteroidota</taxon>
        <taxon>Flavobacteriia</taxon>
        <taxon>Flavobacteriales</taxon>
        <taxon>Flavobacteriaceae</taxon>
        <taxon>Flavobacterium</taxon>
    </lineage>
</organism>
<dbReference type="InterPro" id="IPR036291">
    <property type="entry name" value="NAD(P)-bd_dom_sf"/>
</dbReference>
<protein>
    <submittedName>
        <fullName evidence="2">SDR family oxidoreductase</fullName>
    </submittedName>
</protein>
<comment type="caution">
    <text evidence="2">The sequence shown here is derived from an EMBL/GenBank/DDBJ whole genome shotgun (WGS) entry which is preliminary data.</text>
</comment>
<gene>
    <name evidence="2" type="ORF">ACFO3N_22090</name>
</gene>
<dbReference type="PANTHER" id="PTHR12126">
    <property type="entry name" value="NADH-UBIQUINONE OXIDOREDUCTASE 39 KDA SUBUNIT-RELATED"/>
    <property type="match status" value="1"/>
</dbReference>
<dbReference type="RefSeq" id="WP_289660290.1">
    <property type="nucleotide sequence ID" value="NZ_JBHSFY010000017.1"/>
</dbReference>
<dbReference type="Pfam" id="PF13460">
    <property type="entry name" value="NAD_binding_10"/>
    <property type="match status" value="1"/>
</dbReference>